<dbReference type="InterPro" id="IPR006319">
    <property type="entry name" value="PEP_synth"/>
</dbReference>
<protein>
    <recommendedName>
        <fullName evidence="6">Phosphoenolpyruvate synthase</fullName>
        <ecNumber evidence="5">2.7.9.2</ecNumber>
    </recommendedName>
    <alternativeName>
        <fullName evidence="13">Pyruvate, water dikinase</fullName>
    </alternativeName>
</protein>
<dbReference type="GO" id="GO:0008986">
    <property type="term" value="F:pyruvate, water dikinase activity"/>
    <property type="evidence" value="ECO:0007669"/>
    <property type="project" value="UniProtKB-EC"/>
</dbReference>
<evidence type="ECO:0000256" key="10">
    <source>
        <dbReference type="ARBA" id="ARBA00022777"/>
    </source>
</evidence>
<dbReference type="Gene3D" id="3.30.470.20">
    <property type="entry name" value="ATP-grasp fold, B domain"/>
    <property type="match status" value="1"/>
</dbReference>
<dbReference type="AlphaFoldDB" id="A0A2G1QQZ7"/>
<evidence type="ECO:0000256" key="1">
    <source>
        <dbReference type="ARBA" id="ARBA00001946"/>
    </source>
</evidence>
<evidence type="ECO:0000256" key="2">
    <source>
        <dbReference type="ARBA" id="ARBA00002988"/>
    </source>
</evidence>
<keyword evidence="9" id="KW-0547">Nucleotide-binding</keyword>
<keyword evidence="8" id="KW-0479">Metal-binding</keyword>
<evidence type="ECO:0000259" key="15">
    <source>
        <dbReference type="Pfam" id="PF01326"/>
    </source>
</evidence>
<dbReference type="SUPFAM" id="SSF56059">
    <property type="entry name" value="Glutathione synthetase ATP-binding domain-like"/>
    <property type="match status" value="1"/>
</dbReference>
<evidence type="ECO:0000256" key="12">
    <source>
        <dbReference type="ARBA" id="ARBA00022842"/>
    </source>
</evidence>
<comment type="cofactor">
    <cofactor evidence="1">
        <name>Mg(2+)</name>
        <dbReference type="ChEBI" id="CHEBI:18420"/>
    </cofactor>
</comment>
<gene>
    <name evidence="16" type="ORF">CSC94_04370</name>
</gene>
<comment type="caution">
    <text evidence="16">The sequence shown here is derived from an EMBL/GenBank/DDBJ whole genome shotgun (WGS) entry which is preliminary data.</text>
</comment>
<comment type="pathway">
    <text evidence="3">Carbohydrate biosynthesis; gluconeogenesis.</text>
</comment>
<dbReference type="PANTHER" id="PTHR43030:SF1">
    <property type="entry name" value="PHOSPHOENOLPYRUVATE SYNTHASE"/>
    <property type="match status" value="1"/>
</dbReference>
<dbReference type="GO" id="GO:0006094">
    <property type="term" value="P:gluconeogenesis"/>
    <property type="evidence" value="ECO:0007669"/>
    <property type="project" value="UniProtKB-UniPathway"/>
</dbReference>
<accession>A0A2G1QQZ7</accession>
<dbReference type="OrthoDB" id="9765468at2"/>
<dbReference type="GO" id="GO:0005524">
    <property type="term" value="F:ATP binding"/>
    <property type="evidence" value="ECO:0007669"/>
    <property type="project" value="UniProtKB-KW"/>
</dbReference>
<evidence type="ECO:0000256" key="6">
    <source>
        <dbReference type="ARBA" id="ARBA00021623"/>
    </source>
</evidence>
<proteinExistence type="inferred from homology"/>
<organism evidence="16 17">
    <name type="scientific">Zhengella mangrovi</name>
    <dbReference type="NCBI Taxonomy" id="1982044"/>
    <lineage>
        <taxon>Bacteria</taxon>
        <taxon>Pseudomonadati</taxon>
        <taxon>Pseudomonadota</taxon>
        <taxon>Alphaproteobacteria</taxon>
        <taxon>Hyphomicrobiales</taxon>
        <taxon>Notoacmeibacteraceae</taxon>
        <taxon>Zhengella</taxon>
    </lineage>
</organism>
<evidence type="ECO:0000256" key="11">
    <source>
        <dbReference type="ARBA" id="ARBA00022840"/>
    </source>
</evidence>
<dbReference type="EC" id="2.7.9.2" evidence="5"/>
<evidence type="ECO:0000313" key="17">
    <source>
        <dbReference type="Proteomes" id="UP000221168"/>
    </source>
</evidence>
<dbReference type="InterPro" id="IPR013815">
    <property type="entry name" value="ATP_grasp_subdomain_1"/>
</dbReference>
<evidence type="ECO:0000256" key="14">
    <source>
        <dbReference type="ARBA" id="ARBA00047700"/>
    </source>
</evidence>
<dbReference type="Proteomes" id="UP000221168">
    <property type="component" value="Unassembled WGS sequence"/>
</dbReference>
<dbReference type="GO" id="GO:0046872">
    <property type="term" value="F:metal ion binding"/>
    <property type="evidence" value="ECO:0007669"/>
    <property type="project" value="UniProtKB-KW"/>
</dbReference>
<sequence>MGWNGMSAASYTLNFADIGKDLHDKVGGKCASLGEMTQAGVAVPPGFAVTTDAYQTMLDHHGLRKEIERHLTAIDAEDIDAVDRAAQAIRVRIRSHHLPADVEAAIRAAYAEMGDDLPVAVRSSATAEDLPDASFAGQQDTYLWVRGADDVVNRVRDCWASLFTTRAVAYREKNRIPHIDVLMSVGVQKMVNAKAAGVAMTLDPGTGDRTRIVIDASWGLGEMVVSGVVTPDNFVVEKVLEEIIDRKISDKHVELVGDEAAGEAIEREVDEHRRKQPSLSDAEVLAVARLAKRLERQNKCPQDVEWAIDADLPEGENLLALQSRPETIWSQKKVEKPKTSYATGMIGIVNTLNNPLASKG</sequence>
<evidence type="ECO:0000256" key="4">
    <source>
        <dbReference type="ARBA" id="ARBA00007837"/>
    </source>
</evidence>
<dbReference type="UniPathway" id="UPA00138"/>
<comment type="catalytic activity">
    <reaction evidence="14">
        <text>pyruvate + ATP + H2O = phosphoenolpyruvate + AMP + phosphate + 2 H(+)</text>
        <dbReference type="Rhea" id="RHEA:11364"/>
        <dbReference type="ChEBI" id="CHEBI:15361"/>
        <dbReference type="ChEBI" id="CHEBI:15377"/>
        <dbReference type="ChEBI" id="CHEBI:15378"/>
        <dbReference type="ChEBI" id="CHEBI:30616"/>
        <dbReference type="ChEBI" id="CHEBI:43474"/>
        <dbReference type="ChEBI" id="CHEBI:58702"/>
        <dbReference type="ChEBI" id="CHEBI:456215"/>
        <dbReference type="EC" id="2.7.9.2"/>
    </reaction>
</comment>
<keyword evidence="16" id="KW-0670">Pyruvate</keyword>
<feature type="domain" description="Pyruvate phosphate dikinase AMP/ATP-binding" evidence="15">
    <location>
        <begin position="24"/>
        <end position="342"/>
    </location>
</feature>
<evidence type="ECO:0000256" key="7">
    <source>
        <dbReference type="ARBA" id="ARBA00022679"/>
    </source>
</evidence>
<keyword evidence="11" id="KW-0067">ATP-binding</keyword>
<evidence type="ECO:0000256" key="5">
    <source>
        <dbReference type="ARBA" id="ARBA00011996"/>
    </source>
</evidence>
<comment type="similarity">
    <text evidence="4">Belongs to the PEP-utilizing enzyme family.</text>
</comment>
<evidence type="ECO:0000256" key="13">
    <source>
        <dbReference type="ARBA" id="ARBA00033470"/>
    </source>
</evidence>
<evidence type="ECO:0000256" key="9">
    <source>
        <dbReference type="ARBA" id="ARBA00022741"/>
    </source>
</evidence>
<dbReference type="FunFam" id="3.30.1490.20:FF:000010">
    <property type="entry name" value="Phosphoenolpyruvate synthase"/>
    <property type="match status" value="1"/>
</dbReference>
<name>A0A2G1QQZ7_9HYPH</name>
<dbReference type="Gene3D" id="3.30.1490.20">
    <property type="entry name" value="ATP-grasp fold, A domain"/>
    <property type="match status" value="1"/>
</dbReference>
<evidence type="ECO:0000313" key="16">
    <source>
        <dbReference type="EMBL" id="PHP67922.1"/>
    </source>
</evidence>
<dbReference type="Pfam" id="PF01326">
    <property type="entry name" value="PPDK_N"/>
    <property type="match status" value="1"/>
</dbReference>
<keyword evidence="7" id="KW-0808">Transferase</keyword>
<reference evidence="16 17" key="1">
    <citation type="submission" date="2017-10" db="EMBL/GenBank/DDBJ databases">
        <title>Sedimentibacterium mangrovi gen. nov., sp. nov., a novel member of family Phyllobacteriacea isolated from mangrove sediment.</title>
        <authorList>
            <person name="Liao H."/>
            <person name="Tian Y."/>
        </authorList>
    </citation>
    <scope>NUCLEOTIDE SEQUENCE [LARGE SCALE GENOMIC DNA]</scope>
    <source>
        <strain evidence="16 17">X9-2-2</strain>
    </source>
</reference>
<dbReference type="InterPro" id="IPR002192">
    <property type="entry name" value="PPDK_AMP/ATP-bd"/>
</dbReference>
<keyword evidence="10" id="KW-0418">Kinase</keyword>
<dbReference type="PANTHER" id="PTHR43030">
    <property type="entry name" value="PHOSPHOENOLPYRUVATE SYNTHASE"/>
    <property type="match status" value="1"/>
</dbReference>
<evidence type="ECO:0000256" key="8">
    <source>
        <dbReference type="ARBA" id="ARBA00022723"/>
    </source>
</evidence>
<dbReference type="EMBL" id="PDVP01000002">
    <property type="protein sequence ID" value="PHP67922.1"/>
    <property type="molecule type" value="Genomic_DNA"/>
</dbReference>
<keyword evidence="12" id="KW-0460">Magnesium</keyword>
<evidence type="ECO:0000256" key="3">
    <source>
        <dbReference type="ARBA" id="ARBA00004742"/>
    </source>
</evidence>
<comment type="function">
    <text evidence="2">Catalyzes the phosphorylation of pyruvate to phosphoenolpyruvate.</text>
</comment>
<keyword evidence="17" id="KW-1185">Reference proteome</keyword>